<comment type="caution">
    <text evidence="3">The sequence shown here is derived from an EMBL/GenBank/DDBJ whole genome shotgun (WGS) entry which is preliminary data.</text>
</comment>
<evidence type="ECO:0000313" key="3">
    <source>
        <dbReference type="EMBL" id="MEX0427111.1"/>
    </source>
</evidence>
<keyword evidence="2" id="KW-0472">Membrane</keyword>
<evidence type="ECO:0000313" key="4">
    <source>
        <dbReference type="Proteomes" id="UP001556631"/>
    </source>
</evidence>
<evidence type="ECO:0000256" key="1">
    <source>
        <dbReference type="SAM" id="MobiDB-lite"/>
    </source>
</evidence>
<feature type="transmembrane region" description="Helical" evidence="2">
    <location>
        <begin position="43"/>
        <end position="62"/>
    </location>
</feature>
<gene>
    <name evidence="3" type="ORF">AB3X52_05715</name>
</gene>
<protein>
    <recommendedName>
        <fullName evidence="5">DUF1616 domain-containing protein</fullName>
    </recommendedName>
</protein>
<dbReference type="RefSeq" id="WP_367992175.1">
    <property type="nucleotide sequence ID" value="NZ_JBFPJR010000007.1"/>
</dbReference>
<name>A0ABV3SVZ9_9ACTN</name>
<dbReference type="EMBL" id="JBFPJR010000007">
    <property type="protein sequence ID" value="MEX0427111.1"/>
    <property type="molecule type" value="Genomic_DNA"/>
</dbReference>
<proteinExistence type="predicted"/>
<keyword evidence="2" id="KW-1133">Transmembrane helix</keyword>
<dbReference type="Proteomes" id="UP001556631">
    <property type="component" value="Unassembled WGS sequence"/>
</dbReference>
<feature type="region of interest" description="Disordered" evidence="1">
    <location>
        <begin position="1"/>
        <end position="26"/>
    </location>
</feature>
<organism evidence="3 4">
    <name type="scientific">Nocardioides eburneus</name>
    <dbReference type="NCBI Taxonomy" id="3231482"/>
    <lineage>
        <taxon>Bacteria</taxon>
        <taxon>Bacillati</taxon>
        <taxon>Actinomycetota</taxon>
        <taxon>Actinomycetes</taxon>
        <taxon>Propionibacteriales</taxon>
        <taxon>Nocardioidaceae</taxon>
        <taxon>Nocardioides</taxon>
    </lineage>
</organism>
<keyword evidence="2" id="KW-0812">Transmembrane</keyword>
<evidence type="ECO:0008006" key="5">
    <source>
        <dbReference type="Google" id="ProtNLM"/>
    </source>
</evidence>
<sequence>MTGRSIPRRLGAGPHAGMEGPGSTLADVTARTPHDLAVWTRRAFLLVVLLFVVAGLAGLLGVRAATTSAAADGYDLSLQYPRVARAGLDVPWQVTVTHPGGFHGPVVLEVTGDYFDIFESQGISPEPSQETEDGTWWRLTFDPPPGDTLVVSLDVYVQPSSQRGRGGTLRVLDHGTPTASVDFTTSLLP</sequence>
<keyword evidence="4" id="KW-1185">Reference proteome</keyword>
<reference evidence="3 4" key="1">
    <citation type="submission" date="2024-07" db="EMBL/GenBank/DDBJ databases">
        <authorList>
            <person name="Lee S."/>
            <person name="Kang M."/>
        </authorList>
    </citation>
    <scope>NUCLEOTIDE SEQUENCE [LARGE SCALE GENOMIC DNA]</scope>
    <source>
        <strain evidence="3 4">DS6</strain>
    </source>
</reference>
<evidence type="ECO:0000256" key="2">
    <source>
        <dbReference type="SAM" id="Phobius"/>
    </source>
</evidence>
<accession>A0ABV3SVZ9</accession>